<sequence>MYQIRLRQCLSALLFLFFWLTLLSMMTRLVMFYTFVDAEQLIGKGEDVLRMWGTGLRYDMRIAGMVVAPLLLLSLLFAVRERGWALFKALLTPLSALFSFIVACVSIGNYFYYQTYHNYIDVFAFGVFDDDTKAVLSNIWQDYPLLKSMIAAGLLSLPPVWYCYRSHRRRITPWPRGVFYSVLLLSLIMVAIGARGSVGTFPLRRGNAQVSELTILNKLTPNGVMAIDWAIKDYRDDMRLHKVSKTEGDRLLTQVGLNALEEQSPVNPWLAQHKPHVVMNLMESFGSNLLALDDPQRNDLLGNLRAHFQQDFVFKRFVSQGNGTAPSLAALFFHSPMENISHSSAQTKPIAGTPFATYKQAGYRTLFISSGNMMWRNLVAYLPVQGVDKVYDQNSLMERYPESAAELTDWGVPDEYAYRLAEELLAEATQPLFIALLTITNHPPYVVPSHYVARPVALTDEVKRHAEGGQIEQVSLLQTYQYAANAFGNFLTNIKSSPLGERTVIAATGDHQMRRIKAYYPTEQVLDHAVPFYLYVPEPIRQQVALRFEPNRVGSHKDIFPTLYAFSLSGATYHTLGGRNLLAEQDDPSRAFGYNEEIWIDERGATPLAGGKSRYPWKQALYLEERAEPIETRTMQRVQAYPQLLRWQINASVMGMEAP</sequence>
<dbReference type="EMBL" id="CP040449">
    <property type="protein sequence ID" value="QFI56774.1"/>
    <property type="molecule type" value="Genomic_DNA"/>
</dbReference>
<feature type="transmembrane region" description="Helical" evidence="6">
    <location>
        <begin position="176"/>
        <end position="194"/>
    </location>
</feature>
<name>A0A5J6X277_9GAMM</name>
<feature type="domain" description="Sulfatase N-terminal" evidence="7">
    <location>
        <begin position="275"/>
        <end position="564"/>
    </location>
</feature>
<evidence type="ECO:0000256" key="5">
    <source>
        <dbReference type="ARBA" id="ARBA00023136"/>
    </source>
</evidence>
<keyword evidence="2" id="KW-1003">Cell membrane</keyword>
<comment type="subcellular location">
    <subcellularLocation>
        <location evidence="1">Cell membrane</location>
        <topology evidence="1">Multi-pass membrane protein</topology>
    </subcellularLocation>
</comment>
<evidence type="ECO:0000313" key="9">
    <source>
        <dbReference type="Proteomes" id="UP000594034"/>
    </source>
</evidence>
<dbReference type="PANTHER" id="PTHR47371:SF3">
    <property type="entry name" value="PHOSPHOGLYCEROL TRANSFERASE I"/>
    <property type="match status" value="1"/>
</dbReference>
<dbReference type="Gene3D" id="3.40.720.10">
    <property type="entry name" value="Alkaline Phosphatase, subunit A"/>
    <property type="match status" value="1"/>
</dbReference>
<evidence type="ECO:0000313" key="8">
    <source>
        <dbReference type="EMBL" id="QFI56774.1"/>
    </source>
</evidence>
<evidence type="ECO:0000256" key="2">
    <source>
        <dbReference type="ARBA" id="ARBA00022475"/>
    </source>
</evidence>
<organism evidence="8 9">
    <name type="scientific">Aeromonas simiae</name>
    <dbReference type="NCBI Taxonomy" id="218936"/>
    <lineage>
        <taxon>Bacteria</taxon>
        <taxon>Pseudomonadati</taxon>
        <taxon>Pseudomonadota</taxon>
        <taxon>Gammaproteobacteria</taxon>
        <taxon>Aeromonadales</taxon>
        <taxon>Aeromonadaceae</taxon>
        <taxon>Aeromonas</taxon>
    </lineage>
</organism>
<dbReference type="InterPro" id="IPR017850">
    <property type="entry name" value="Alkaline_phosphatase_core_sf"/>
</dbReference>
<evidence type="ECO:0000256" key="1">
    <source>
        <dbReference type="ARBA" id="ARBA00004651"/>
    </source>
</evidence>
<feature type="transmembrane region" description="Helical" evidence="6">
    <location>
        <begin position="91"/>
        <end position="113"/>
    </location>
</feature>
<evidence type="ECO:0000256" key="3">
    <source>
        <dbReference type="ARBA" id="ARBA00022692"/>
    </source>
</evidence>
<dbReference type="CDD" id="cd16015">
    <property type="entry name" value="LTA_synthase"/>
    <property type="match status" value="1"/>
</dbReference>
<feature type="transmembrane region" description="Helical" evidence="6">
    <location>
        <begin position="145"/>
        <end position="164"/>
    </location>
</feature>
<reference evidence="8 9" key="1">
    <citation type="submission" date="2019-05" db="EMBL/GenBank/DDBJ databases">
        <title>OXA-830, a novel chromosomally encoded expanded-spectrum class D beta-lactamase in Aeromonas simiae.</title>
        <authorList>
            <person name="Zhou W."/>
            <person name="Chen Q."/>
        </authorList>
    </citation>
    <scope>NUCLEOTIDE SEQUENCE [LARGE SCALE GENOMIC DNA]</scope>
    <source>
        <strain evidence="8 9">A6</strain>
    </source>
</reference>
<accession>A0A5J6X277</accession>
<dbReference type="AlphaFoldDB" id="A0A5J6X277"/>
<evidence type="ECO:0000256" key="4">
    <source>
        <dbReference type="ARBA" id="ARBA00022989"/>
    </source>
</evidence>
<keyword evidence="4 6" id="KW-1133">Transmembrane helix</keyword>
<evidence type="ECO:0000259" key="7">
    <source>
        <dbReference type="Pfam" id="PF00884"/>
    </source>
</evidence>
<dbReference type="GO" id="GO:0005886">
    <property type="term" value="C:plasma membrane"/>
    <property type="evidence" value="ECO:0007669"/>
    <property type="project" value="UniProtKB-SubCell"/>
</dbReference>
<keyword evidence="5 6" id="KW-0472">Membrane</keyword>
<protein>
    <submittedName>
        <fullName evidence="8">LTA synthase family protein</fullName>
    </submittedName>
</protein>
<keyword evidence="9" id="KW-1185">Reference proteome</keyword>
<dbReference type="Proteomes" id="UP000594034">
    <property type="component" value="Chromosome"/>
</dbReference>
<dbReference type="InterPro" id="IPR050448">
    <property type="entry name" value="OpgB/LTA_synthase_biosynth"/>
</dbReference>
<dbReference type="PANTHER" id="PTHR47371">
    <property type="entry name" value="LIPOTEICHOIC ACID SYNTHASE"/>
    <property type="match status" value="1"/>
</dbReference>
<dbReference type="Pfam" id="PF00884">
    <property type="entry name" value="Sulfatase"/>
    <property type="match status" value="1"/>
</dbReference>
<dbReference type="InterPro" id="IPR000917">
    <property type="entry name" value="Sulfatase_N"/>
</dbReference>
<proteinExistence type="predicted"/>
<dbReference type="SUPFAM" id="SSF53649">
    <property type="entry name" value="Alkaline phosphatase-like"/>
    <property type="match status" value="1"/>
</dbReference>
<gene>
    <name evidence="8" type="ORF">FE240_16860</name>
</gene>
<evidence type="ECO:0000256" key="6">
    <source>
        <dbReference type="SAM" id="Phobius"/>
    </source>
</evidence>
<dbReference type="KEGG" id="asim:FE240_16860"/>
<feature type="transmembrane region" description="Helical" evidence="6">
    <location>
        <begin position="62"/>
        <end position="79"/>
    </location>
</feature>
<keyword evidence="3 6" id="KW-0812">Transmembrane</keyword>